<evidence type="ECO:0000313" key="1">
    <source>
        <dbReference type="EMBL" id="SDM50595.1"/>
    </source>
</evidence>
<keyword evidence="2" id="KW-1185">Reference proteome</keyword>
<dbReference type="OrthoDB" id="312404at2157"/>
<gene>
    <name evidence="1" type="ORF">SAMN05192554_103103</name>
</gene>
<dbReference type="Proteomes" id="UP000199370">
    <property type="component" value="Unassembled WGS sequence"/>
</dbReference>
<dbReference type="AlphaFoldDB" id="A0A1G9TTP0"/>
<organism evidence="1 2">
    <name type="scientific">Haloarchaeobius iranensis</name>
    <dbReference type="NCBI Taxonomy" id="996166"/>
    <lineage>
        <taxon>Archaea</taxon>
        <taxon>Methanobacteriati</taxon>
        <taxon>Methanobacteriota</taxon>
        <taxon>Stenosarchaea group</taxon>
        <taxon>Halobacteria</taxon>
        <taxon>Halobacteriales</taxon>
        <taxon>Halorubellaceae</taxon>
        <taxon>Haloarchaeobius</taxon>
    </lineage>
</organism>
<reference evidence="1 2" key="1">
    <citation type="submission" date="2016-10" db="EMBL/GenBank/DDBJ databases">
        <authorList>
            <person name="de Groot N.N."/>
        </authorList>
    </citation>
    <scope>NUCLEOTIDE SEQUENCE [LARGE SCALE GENOMIC DNA]</scope>
    <source>
        <strain evidence="2">EB21,IBRC-M 10013,KCTC 4048</strain>
    </source>
</reference>
<evidence type="ECO:0000313" key="2">
    <source>
        <dbReference type="Proteomes" id="UP000199370"/>
    </source>
</evidence>
<proteinExistence type="predicted"/>
<dbReference type="RefSeq" id="WP_089731612.1">
    <property type="nucleotide sequence ID" value="NZ_FNIA01000003.1"/>
</dbReference>
<name>A0A1G9TTP0_9EURY</name>
<accession>A0A1G9TTP0</accession>
<sequence>MSGSELGKFDPYPSIGCNWLTGGRTLAGAVDRLQAGAFDDELPDFVEKISTLRRQFPDHGFGPVIVRQYEECWPPVTLDGNHRAWAAILAARDGLDVELDVHVGHESPLEELPFEQVTTT</sequence>
<protein>
    <submittedName>
        <fullName evidence="1">Uncharacterized protein</fullName>
    </submittedName>
</protein>
<dbReference type="EMBL" id="FNIA01000003">
    <property type="protein sequence ID" value="SDM50595.1"/>
    <property type="molecule type" value="Genomic_DNA"/>
</dbReference>